<name>A0A0D8XQ02_DICVI</name>
<dbReference type="AlphaFoldDB" id="A0A0D8XQ02"/>
<reference evidence="1 2" key="1">
    <citation type="submission" date="2013-11" db="EMBL/GenBank/DDBJ databases">
        <title>Draft genome of the bovine lungworm Dictyocaulus viviparus.</title>
        <authorList>
            <person name="Mitreva M."/>
        </authorList>
    </citation>
    <scope>NUCLEOTIDE SEQUENCE [LARGE SCALE GENOMIC DNA]</scope>
    <source>
        <strain evidence="1 2">HannoverDv2000</strain>
    </source>
</reference>
<reference evidence="2" key="2">
    <citation type="journal article" date="2016" name="Sci. Rep.">
        <title>Dictyocaulus viviparus genome, variome and transcriptome elucidate lungworm biology and support future intervention.</title>
        <authorList>
            <person name="McNulty S.N."/>
            <person name="Strube C."/>
            <person name="Rosa B.A."/>
            <person name="Martin J.C."/>
            <person name="Tyagi R."/>
            <person name="Choi Y.J."/>
            <person name="Wang Q."/>
            <person name="Hallsworth Pepin K."/>
            <person name="Zhang X."/>
            <person name="Ozersky P."/>
            <person name="Wilson R.K."/>
            <person name="Sternberg P.W."/>
            <person name="Gasser R.B."/>
            <person name="Mitreva M."/>
        </authorList>
    </citation>
    <scope>NUCLEOTIDE SEQUENCE [LARGE SCALE GENOMIC DNA]</scope>
    <source>
        <strain evidence="2">HannoverDv2000</strain>
    </source>
</reference>
<dbReference type="EMBL" id="KN716381">
    <property type="protein sequence ID" value="KJH45869.1"/>
    <property type="molecule type" value="Genomic_DNA"/>
</dbReference>
<evidence type="ECO:0000313" key="2">
    <source>
        <dbReference type="Proteomes" id="UP000053766"/>
    </source>
</evidence>
<organism evidence="1 2">
    <name type="scientific">Dictyocaulus viviparus</name>
    <name type="common">Bovine lungworm</name>
    <dbReference type="NCBI Taxonomy" id="29172"/>
    <lineage>
        <taxon>Eukaryota</taxon>
        <taxon>Metazoa</taxon>
        <taxon>Ecdysozoa</taxon>
        <taxon>Nematoda</taxon>
        <taxon>Chromadorea</taxon>
        <taxon>Rhabditida</taxon>
        <taxon>Rhabditina</taxon>
        <taxon>Rhabditomorpha</taxon>
        <taxon>Strongyloidea</taxon>
        <taxon>Metastrongylidae</taxon>
        <taxon>Dictyocaulus</taxon>
    </lineage>
</organism>
<proteinExistence type="predicted"/>
<dbReference type="Proteomes" id="UP000053766">
    <property type="component" value="Unassembled WGS sequence"/>
</dbReference>
<accession>A0A0D8XQ02</accession>
<keyword evidence="2" id="KW-1185">Reference proteome</keyword>
<evidence type="ECO:0000313" key="1">
    <source>
        <dbReference type="EMBL" id="KJH45869.1"/>
    </source>
</evidence>
<gene>
    <name evidence="1" type="ORF">DICVIV_08063</name>
</gene>
<sequence>MFITFYSCDMSEYLGWTERKPPFGTDISNYRDKILVGGPITHSYENYIKNIFHPMNRLKTDSSQQLADGGLSASTMLKVERSFGRHAIDDTIDITSKDNNSSSSIDDLLRTPLETLYSDLGLKSPEYALYRQFPVYIPKQSSEYFAISHGADRRLDRYPNSGCYSSYREKDDEEYAKNNHKTLIDYKEFDSSPLSPFLYRDHPYVRSQDTRIIGSNFVQVSSPLSPFLYRDHPYVRSQDTRIIGSNFVQLTSRPKDRFLEKIDQTLAEVRAMPRYV</sequence>
<dbReference type="OrthoDB" id="5833420at2759"/>
<protein>
    <submittedName>
        <fullName evidence="1">Uncharacterized protein</fullName>
    </submittedName>
</protein>